<proteinExistence type="inferred from homology"/>
<dbReference type="Proteomes" id="UP000241890">
    <property type="component" value="Unassembled WGS sequence"/>
</dbReference>
<gene>
    <name evidence="8" type="ORF">FCC1311_103382</name>
</gene>
<keyword evidence="9" id="KW-1185">Reference proteome</keyword>
<dbReference type="EMBL" id="BEYU01000180">
    <property type="protein sequence ID" value="GBG34115.1"/>
    <property type="molecule type" value="Genomic_DNA"/>
</dbReference>
<feature type="domain" description="MMS19 N-terminal" evidence="7">
    <location>
        <begin position="51"/>
        <end position="319"/>
    </location>
</feature>
<evidence type="ECO:0000256" key="1">
    <source>
        <dbReference type="ARBA" id="ARBA00004123"/>
    </source>
</evidence>
<keyword evidence="5" id="KW-0227">DNA damage</keyword>
<evidence type="ECO:0000259" key="7">
    <source>
        <dbReference type="Pfam" id="PF14500"/>
    </source>
</evidence>
<organism evidence="8 9">
    <name type="scientific">Hondaea fermentalgiana</name>
    <dbReference type="NCBI Taxonomy" id="2315210"/>
    <lineage>
        <taxon>Eukaryota</taxon>
        <taxon>Sar</taxon>
        <taxon>Stramenopiles</taxon>
        <taxon>Bigyra</taxon>
        <taxon>Labyrinthulomycetes</taxon>
        <taxon>Thraustochytrida</taxon>
        <taxon>Thraustochytriidae</taxon>
        <taxon>Hondaea</taxon>
    </lineage>
</organism>
<evidence type="ECO:0000313" key="9">
    <source>
        <dbReference type="Proteomes" id="UP000241890"/>
    </source>
</evidence>
<evidence type="ECO:0000313" key="8">
    <source>
        <dbReference type="EMBL" id="GBG34115.1"/>
    </source>
</evidence>
<dbReference type="GO" id="GO:0006281">
    <property type="term" value="P:DNA repair"/>
    <property type="evidence" value="ECO:0007669"/>
    <property type="project" value="UniProtKB-UniRule"/>
</dbReference>
<dbReference type="GO" id="GO:0016226">
    <property type="term" value="P:iron-sulfur cluster assembly"/>
    <property type="evidence" value="ECO:0007669"/>
    <property type="project" value="UniProtKB-UniRule"/>
</dbReference>
<comment type="caution">
    <text evidence="8">The sequence shown here is derived from an EMBL/GenBank/DDBJ whole genome shotgun (WGS) entry which is preliminary data.</text>
</comment>
<protein>
    <recommendedName>
        <fullName evidence="5">MMS19 nucleotide excision repair protein</fullName>
    </recommendedName>
</protein>
<dbReference type="OrthoDB" id="342900at2759"/>
<evidence type="ECO:0000256" key="4">
    <source>
        <dbReference type="ARBA" id="ARBA00023242"/>
    </source>
</evidence>
<dbReference type="InterPro" id="IPR011989">
    <property type="entry name" value="ARM-like"/>
</dbReference>
<dbReference type="PANTHER" id="PTHR12891">
    <property type="entry name" value="DNA REPAIR/TRANSCRIPTION PROTEIN MET18/MMS19"/>
    <property type="match status" value="1"/>
</dbReference>
<accession>A0A2R5GU79</accession>
<comment type="subcellular location">
    <subcellularLocation>
        <location evidence="1 5">Nucleus</location>
    </subcellularLocation>
</comment>
<name>A0A2R5GU79_9STRA</name>
<dbReference type="Pfam" id="PF12460">
    <property type="entry name" value="MMS19_C"/>
    <property type="match status" value="1"/>
</dbReference>
<sequence length="1034" mass="112338">MLSEAALPRALEMFCAAESSDDDRAEGLNVILVQLHRGVGGTLNELIAGGLRPYLTHEDGYVRMRGTKLLAQVIQRLPDLKLDAKMVRALVRFLVDRYASDFDSSGPCLSTLRALLEMHESNFPSDEMLGEMVRAILTAHHVPSLSQSLRHNVYQILQNLVDKKRFAAALRAQFEGSRVVNAFTEAMEGEKDPRCLLVSLRVVAALLRDDALLFASPQSELEAVQRAFDVTCVYFPIVFRPPANDPFNIKAEDLWAALHAVFTCHFGMAEHVISMLMDKLNLTAPDAAAAKVDSLKTLQVCLVAYGVANVSEFLPSLRRVLVRLVVEADEASIADEAVATTRCITAAVSKLEDIRLASLPGAGEGASAKTNDDGPTPWALFVVPTVEEAVTSVGQVVDSMRGRASGKLLACIAQSSALGLRLVAENALPVLRKWCVRPDASETQRAASFDLILQIVRGIDRDVAYQEEHRPMQADKIEMILALEMDELKRMRSVMDQDEGTGPSEGASAAASRRIAVKTLCELIMRPPSPLLSQDQVATVLDAWADLIIEAGEKDEEDVGETCLKAFVETGSHRSGCAEHICSRVLSALEQAGRVDALASLCAIPQVFEAALPRLLRSQDRPIEETFGVVSGIVEANKSYKEGMTQCCLPLDGDALVPMILSYLEQGQVLVPAGIKILGTVSRSVDADVQAQLASHMISKFVLADDASRNLESTMPAILAVLGGVRAEVARDLDTAVVPVLEAAAVQRKDLDAKTARAASECLASLLNKFDDARDGIVTEVSQRLFQGAQAGSVQHLAALTPVTKALVMRAHPLAASLSDGVLEILSTVPETSTESLTLAAQHFGVIIAPDAHVLNKASFAVERLFFQQRFFAKYFPLVRDRVTAAAPDSPRYHFYLLAAVQLIEHVPRAVMLQDATLSFLTRALQDPGLDVKTSALASISVLIEDNVQTAEPLLSTIIPLLLDLSVYKPGLLARNRALAIDTLMAFTELPYNKIHTFRAEVSKSLSKALDDPKRAVRKRAVACRNRWLILQNI</sequence>
<evidence type="ECO:0000256" key="5">
    <source>
        <dbReference type="RuleBase" id="RU367072"/>
    </source>
</evidence>
<dbReference type="GO" id="GO:0005634">
    <property type="term" value="C:nucleus"/>
    <property type="evidence" value="ECO:0007669"/>
    <property type="project" value="UniProtKB-SubCell"/>
</dbReference>
<dbReference type="GO" id="GO:0097361">
    <property type="term" value="C:cytosolic [4Fe-4S] assembly targeting complex"/>
    <property type="evidence" value="ECO:0007669"/>
    <property type="project" value="UniProtKB-UniRule"/>
</dbReference>
<dbReference type="InterPro" id="IPR039920">
    <property type="entry name" value="MMS19"/>
</dbReference>
<evidence type="ECO:0000256" key="2">
    <source>
        <dbReference type="ARBA" id="ARBA00009340"/>
    </source>
</evidence>
<dbReference type="InterPro" id="IPR029240">
    <property type="entry name" value="MMS19_N"/>
</dbReference>
<dbReference type="SUPFAM" id="SSF48371">
    <property type="entry name" value="ARM repeat"/>
    <property type="match status" value="1"/>
</dbReference>
<evidence type="ECO:0000259" key="6">
    <source>
        <dbReference type="Pfam" id="PF12460"/>
    </source>
</evidence>
<dbReference type="InterPro" id="IPR024687">
    <property type="entry name" value="MMS19_C"/>
</dbReference>
<dbReference type="Gene3D" id="1.25.10.10">
    <property type="entry name" value="Leucine-rich Repeat Variant"/>
    <property type="match status" value="1"/>
</dbReference>
<dbReference type="InterPro" id="IPR016024">
    <property type="entry name" value="ARM-type_fold"/>
</dbReference>
<feature type="domain" description="MMS19 C-terminal" evidence="6">
    <location>
        <begin position="596"/>
        <end position="986"/>
    </location>
</feature>
<dbReference type="PANTHER" id="PTHR12891:SF0">
    <property type="entry name" value="MMS19 NUCLEOTIDE EXCISION REPAIR PROTEIN HOMOLOG"/>
    <property type="match status" value="1"/>
</dbReference>
<dbReference type="AlphaFoldDB" id="A0A2R5GU79"/>
<dbReference type="GO" id="GO:0051604">
    <property type="term" value="P:protein maturation"/>
    <property type="evidence" value="ECO:0007669"/>
    <property type="project" value="UniProtKB-UniRule"/>
</dbReference>
<keyword evidence="3" id="KW-0677">Repeat</keyword>
<keyword evidence="5" id="KW-0234">DNA repair</keyword>
<keyword evidence="4 5" id="KW-0539">Nucleus</keyword>
<dbReference type="Pfam" id="PF14500">
    <property type="entry name" value="MMS19_N"/>
    <property type="match status" value="1"/>
</dbReference>
<dbReference type="InParanoid" id="A0A2R5GU79"/>
<evidence type="ECO:0000256" key="3">
    <source>
        <dbReference type="ARBA" id="ARBA00022737"/>
    </source>
</evidence>
<comment type="similarity">
    <text evidence="2 5">Belongs to the MET18/MMS19 family.</text>
</comment>
<comment type="function">
    <text evidence="5">Key component of the cytosolic iron-sulfur protein assembly (CIA) complex, a multiprotein complex that mediates the incorporation of iron-sulfur cluster into apoproteins specifically involved in DNA metabolism and genomic integrity. In the CIA complex, MMS19 acts as an adapter between early-acting CIA components and a subset of cellular target iron-sulfur proteins.</text>
</comment>
<reference evidence="8 9" key="1">
    <citation type="submission" date="2017-12" db="EMBL/GenBank/DDBJ databases">
        <title>Sequencing, de novo assembly and annotation of complete genome of a new Thraustochytrid species, strain FCC1311.</title>
        <authorList>
            <person name="Sedici K."/>
            <person name="Godart F."/>
            <person name="Aiese Cigliano R."/>
            <person name="Sanseverino W."/>
            <person name="Barakat M."/>
            <person name="Ortet P."/>
            <person name="Marechal E."/>
            <person name="Cagnac O."/>
            <person name="Amato A."/>
        </authorList>
    </citation>
    <scope>NUCLEOTIDE SEQUENCE [LARGE SCALE GENOMIC DNA]</scope>
</reference>